<dbReference type="EMBL" id="PYGD01000007">
    <property type="protein sequence ID" value="PSK90737.1"/>
    <property type="molecule type" value="Genomic_DNA"/>
</dbReference>
<proteinExistence type="predicted"/>
<comment type="caution">
    <text evidence="2">The sequence shown here is derived from an EMBL/GenBank/DDBJ whole genome shotgun (WGS) entry which is preliminary data.</text>
</comment>
<keyword evidence="1" id="KW-0732">Signal</keyword>
<organism evidence="2 3">
    <name type="scientific">Taibaiella chishuiensis</name>
    <dbReference type="NCBI Taxonomy" id="1434707"/>
    <lineage>
        <taxon>Bacteria</taxon>
        <taxon>Pseudomonadati</taxon>
        <taxon>Bacteroidota</taxon>
        <taxon>Chitinophagia</taxon>
        <taxon>Chitinophagales</taxon>
        <taxon>Chitinophagaceae</taxon>
        <taxon>Taibaiella</taxon>
    </lineage>
</organism>
<dbReference type="RefSeq" id="WP_106524013.1">
    <property type="nucleotide sequence ID" value="NZ_PYGD01000007.1"/>
</dbReference>
<evidence type="ECO:0000313" key="3">
    <source>
        <dbReference type="Proteomes" id="UP000240572"/>
    </source>
</evidence>
<evidence type="ECO:0008006" key="4">
    <source>
        <dbReference type="Google" id="ProtNLM"/>
    </source>
</evidence>
<dbReference type="AlphaFoldDB" id="A0A2P8D0J7"/>
<sequence length="144" mass="14495">MKKALLTLMCSVGALLAAQANSITLVNLTGCSCAFSFRGYGIPSGPSMYFESQDITIPANATTIYASPSVLPGLAGLPATAYFTHIQGGVLVPLPGIGLACGDASSPVSPSMTTTATAIPCNGNAAVTATWQQNAAGNIIVLIM</sequence>
<feature type="signal peptide" evidence="1">
    <location>
        <begin position="1"/>
        <end position="20"/>
    </location>
</feature>
<dbReference type="PROSITE" id="PS51257">
    <property type="entry name" value="PROKAR_LIPOPROTEIN"/>
    <property type="match status" value="1"/>
</dbReference>
<gene>
    <name evidence="2" type="ORF">B0I18_107147</name>
</gene>
<keyword evidence="3" id="KW-1185">Reference proteome</keyword>
<evidence type="ECO:0000313" key="2">
    <source>
        <dbReference type="EMBL" id="PSK90737.1"/>
    </source>
</evidence>
<evidence type="ECO:0000256" key="1">
    <source>
        <dbReference type="SAM" id="SignalP"/>
    </source>
</evidence>
<protein>
    <recommendedName>
        <fullName evidence="4">Ig-like domain-containing protein</fullName>
    </recommendedName>
</protein>
<name>A0A2P8D0J7_9BACT</name>
<accession>A0A2P8D0J7</accession>
<reference evidence="2 3" key="1">
    <citation type="submission" date="2018-03" db="EMBL/GenBank/DDBJ databases">
        <title>Genomic Encyclopedia of Type Strains, Phase III (KMG-III): the genomes of soil and plant-associated and newly described type strains.</title>
        <authorList>
            <person name="Whitman W."/>
        </authorList>
    </citation>
    <scope>NUCLEOTIDE SEQUENCE [LARGE SCALE GENOMIC DNA]</scope>
    <source>
        <strain evidence="2 3">CGMCC 1.12700</strain>
    </source>
</reference>
<dbReference type="Proteomes" id="UP000240572">
    <property type="component" value="Unassembled WGS sequence"/>
</dbReference>
<feature type="chain" id="PRO_5015137580" description="Ig-like domain-containing protein" evidence="1">
    <location>
        <begin position="21"/>
        <end position="144"/>
    </location>
</feature>